<dbReference type="InterPro" id="IPR000537">
    <property type="entry name" value="UbiA_prenyltransferase"/>
</dbReference>
<evidence type="ECO:0000256" key="3">
    <source>
        <dbReference type="ARBA" id="ARBA00022989"/>
    </source>
</evidence>
<keyword evidence="7" id="KW-1185">Reference proteome</keyword>
<dbReference type="Pfam" id="PF01040">
    <property type="entry name" value="UbiA"/>
    <property type="match status" value="1"/>
</dbReference>
<evidence type="ECO:0000256" key="5">
    <source>
        <dbReference type="SAM" id="Phobius"/>
    </source>
</evidence>
<proteinExistence type="predicted"/>
<dbReference type="EMBL" id="JBHLUD010000003">
    <property type="protein sequence ID" value="MFC0542277.1"/>
    <property type="molecule type" value="Genomic_DNA"/>
</dbReference>
<sequence length="250" mass="25468">MSTVSGLVRASHPAPAVAVTVISMGLAVVWGRSPAGIAAVGAAILAGQLSVGWLNDYLDRDRDAASGRQDKPIPNGEVAAKAVLVAFGAASVALVPLSFLSGLIPGFVHLVAVGSAWSYNALLKGTAFSVLPYAVSFAAGPAFVVLGVPATPPWWLLTAGALLGSGAHFANALPDLAQDLATGVRGLPHRLGPRYSWAATCLLLLAAAAVLNPYAVALSAVVLLFGRRHPFQAAMLVSLLDVVLLIVTTP</sequence>
<evidence type="ECO:0000256" key="2">
    <source>
        <dbReference type="ARBA" id="ARBA00022692"/>
    </source>
</evidence>
<feature type="transmembrane region" description="Helical" evidence="5">
    <location>
        <begin position="130"/>
        <end position="148"/>
    </location>
</feature>
<gene>
    <name evidence="6" type="ORF">ACFFH7_12345</name>
</gene>
<dbReference type="Gene3D" id="1.10.357.140">
    <property type="entry name" value="UbiA prenyltransferase"/>
    <property type="match status" value="1"/>
</dbReference>
<comment type="subcellular location">
    <subcellularLocation>
        <location evidence="1">Membrane</location>
        <topology evidence="1">Multi-pass membrane protein</topology>
    </subcellularLocation>
</comment>
<keyword evidence="3 5" id="KW-1133">Transmembrane helix</keyword>
<feature type="transmembrane region" description="Helical" evidence="5">
    <location>
        <begin position="37"/>
        <end position="58"/>
    </location>
</feature>
<evidence type="ECO:0000313" key="7">
    <source>
        <dbReference type="Proteomes" id="UP001589810"/>
    </source>
</evidence>
<evidence type="ECO:0000256" key="4">
    <source>
        <dbReference type="ARBA" id="ARBA00023136"/>
    </source>
</evidence>
<comment type="caution">
    <text evidence="6">The sequence shown here is derived from an EMBL/GenBank/DDBJ whole genome shotgun (WGS) entry which is preliminary data.</text>
</comment>
<feature type="transmembrane region" description="Helical" evidence="5">
    <location>
        <begin position="12"/>
        <end position="31"/>
    </location>
</feature>
<dbReference type="InterPro" id="IPR044878">
    <property type="entry name" value="UbiA_sf"/>
</dbReference>
<dbReference type="RefSeq" id="WP_273942920.1">
    <property type="nucleotide sequence ID" value="NZ_CP097263.1"/>
</dbReference>
<keyword evidence="2 5" id="KW-0812">Transmembrane</keyword>
<accession>A0ABV6MQB4</accession>
<evidence type="ECO:0000256" key="1">
    <source>
        <dbReference type="ARBA" id="ARBA00004141"/>
    </source>
</evidence>
<reference evidence="6 7" key="1">
    <citation type="submission" date="2024-09" db="EMBL/GenBank/DDBJ databases">
        <authorList>
            <person name="Sun Q."/>
            <person name="Mori K."/>
        </authorList>
    </citation>
    <scope>NUCLEOTIDE SEQUENCE [LARGE SCALE GENOMIC DNA]</scope>
    <source>
        <strain evidence="6 7">TBRC 1432</strain>
    </source>
</reference>
<protein>
    <submittedName>
        <fullName evidence="6">UbiA family prenyltransferase</fullName>
    </submittedName>
</protein>
<keyword evidence="4 5" id="KW-0472">Membrane</keyword>
<evidence type="ECO:0000313" key="6">
    <source>
        <dbReference type="EMBL" id="MFC0542277.1"/>
    </source>
</evidence>
<feature type="transmembrane region" description="Helical" evidence="5">
    <location>
        <begin position="195"/>
        <end position="225"/>
    </location>
</feature>
<name>A0ABV6MQB4_9PSEU</name>
<feature type="transmembrane region" description="Helical" evidence="5">
    <location>
        <begin position="154"/>
        <end position="174"/>
    </location>
</feature>
<organism evidence="6 7">
    <name type="scientific">Kutzneria chonburiensis</name>
    <dbReference type="NCBI Taxonomy" id="1483604"/>
    <lineage>
        <taxon>Bacteria</taxon>
        <taxon>Bacillati</taxon>
        <taxon>Actinomycetota</taxon>
        <taxon>Actinomycetes</taxon>
        <taxon>Pseudonocardiales</taxon>
        <taxon>Pseudonocardiaceae</taxon>
        <taxon>Kutzneria</taxon>
    </lineage>
</organism>
<dbReference type="Proteomes" id="UP001589810">
    <property type="component" value="Unassembled WGS sequence"/>
</dbReference>
<feature type="transmembrane region" description="Helical" evidence="5">
    <location>
        <begin position="78"/>
        <end position="97"/>
    </location>
</feature>